<dbReference type="Proteomes" id="UP000242715">
    <property type="component" value="Unassembled WGS sequence"/>
</dbReference>
<dbReference type="AlphaFoldDB" id="A0A2Z6MLE7"/>
<gene>
    <name evidence="1" type="ORF">TSUD_20870</name>
</gene>
<organism evidence="1 2">
    <name type="scientific">Trifolium subterraneum</name>
    <name type="common">Subterranean clover</name>
    <dbReference type="NCBI Taxonomy" id="3900"/>
    <lineage>
        <taxon>Eukaryota</taxon>
        <taxon>Viridiplantae</taxon>
        <taxon>Streptophyta</taxon>
        <taxon>Embryophyta</taxon>
        <taxon>Tracheophyta</taxon>
        <taxon>Spermatophyta</taxon>
        <taxon>Magnoliopsida</taxon>
        <taxon>eudicotyledons</taxon>
        <taxon>Gunneridae</taxon>
        <taxon>Pentapetalae</taxon>
        <taxon>rosids</taxon>
        <taxon>fabids</taxon>
        <taxon>Fabales</taxon>
        <taxon>Fabaceae</taxon>
        <taxon>Papilionoideae</taxon>
        <taxon>50 kb inversion clade</taxon>
        <taxon>NPAAA clade</taxon>
        <taxon>Hologalegina</taxon>
        <taxon>IRL clade</taxon>
        <taxon>Trifolieae</taxon>
        <taxon>Trifolium</taxon>
    </lineage>
</organism>
<sequence length="69" mass="7570">MLASQLRLSHSPATLFSLAIVHPSVSSSPSSFFLSHQIPHLAFHHFHRASLSSPSLSNRAPLVFHNSLK</sequence>
<evidence type="ECO:0000313" key="2">
    <source>
        <dbReference type="Proteomes" id="UP000242715"/>
    </source>
</evidence>
<accession>A0A2Z6MLE7</accession>
<name>A0A2Z6MLE7_TRISU</name>
<evidence type="ECO:0000313" key="1">
    <source>
        <dbReference type="EMBL" id="GAU33394.1"/>
    </source>
</evidence>
<reference evidence="2" key="1">
    <citation type="journal article" date="2017" name="Front. Plant Sci.">
        <title>Climate Clever Clovers: New Paradigm to Reduce the Environmental Footprint of Ruminants by Breeding Low Methanogenic Forages Utilizing Haplotype Variation.</title>
        <authorList>
            <person name="Kaur P."/>
            <person name="Appels R."/>
            <person name="Bayer P.E."/>
            <person name="Keeble-Gagnere G."/>
            <person name="Wang J."/>
            <person name="Hirakawa H."/>
            <person name="Shirasawa K."/>
            <person name="Vercoe P."/>
            <person name="Stefanova K."/>
            <person name="Durmic Z."/>
            <person name="Nichols P."/>
            <person name="Revell C."/>
            <person name="Isobe S.N."/>
            <person name="Edwards D."/>
            <person name="Erskine W."/>
        </authorList>
    </citation>
    <scope>NUCLEOTIDE SEQUENCE [LARGE SCALE GENOMIC DNA]</scope>
    <source>
        <strain evidence="2">cv. Daliak</strain>
    </source>
</reference>
<proteinExistence type="predicted"/>
<protein>
    <submittedName>
        <fullName evidence="1">Uncharacterized protein</fullName>
    </submittedName>
</protein>
<keyword evidence="2" id="KW-1185">Reference proteome</keyword>
<dbReference type="EMBL" id="DF973524">
    <property type="protein sequence ID" value="GAU33394.1"/>
    <property type="molecule type" value="Genomic_DNA"/>
</dbReference>